<evidence type="ECO:0000313" key="2">
    <source>
        <dbReference type="EMBL" id="KAJ4244781.1"/>
    </source>
</evidence>
<dbReference type="Pfam" id="PF06985">
    <property type="entry name" value="HET"/>
    <property type="match status" value="1"/>
</dbReference>
<accession>A0A9W8RMH8</accession>
<keyword evidence="3" id="KW-1185">Reference proteome</keyword>
<gene>
    <name evidence="2" type="ORF">NW762_014358</name>
</gene>
<dbReference type="InterPro" id="IPR052895">
    <property type="entry name" value="HetReg/Transcr_Mod"/>
</dbReference>
<sequence>MQPLSLSLSFKRRGLHVKLLNRLYKQRVIASFHSYQPLAQSPPDYGNKRSRHASLYAYRPLLNPRDTRVAVLEPADHFNDTLRLSLKRVSLNSLGRTRYEALSYVWGPITGDRRVYCDGKLLNITPNCESALRYLRLRRKPRVLWIDALCINQNSNAEKSRQVPLMGDIYESASRVLIWLGPGSHDISGVFQRASYMYPFISSPLYALRSFGPRVGDQVRKWNLLYSLTNWLWHRFVPQSRHDAEVMSVISCNEWFSRMWTLQEHLLAKNSVLVAGHTYCSWTAFSSYWMWSIRAVQSLKGTSLPASLRIAIWIAFKNAAAARQGQSISSAPFDIFSGFVECARTHRSRDPRDKVFAFLPLMRKLEPGITPLPINYSLSPSRIYEDFARYTIKLSASLKYLESLPPLRRRSSLPSWVMDLQVPAKFPMRRWAASQLHARATGNSKVDLHLLESSKPRELLLRGRIISNITTLSTPGPLKPRQPDELKYWFFGWIRQIGRSVQKGEVSWGYFSVESGLQEFIDGVIRFDPFLGGSIMFLTSSGHVGMSNFDLQARDQVVLLAGCSLPVILRPSVNQPGKAHFLGVAYVAGISHGEEWNQGLDDHDDTTAAPDIFTLI</sequence>
<protein>
    <recommendedName>
        <fullName evidence="1">Heterokaryon incompatibility domain-containing protein</fullName>
    </recommendedName>
</protein>
<dbReference type="AlphaFoldDB" id="A0A9W8RMH8"/>
<evidence type="ECO:0000259" key="1">
    <source>
        <dbReference type="Pfam" id="PF06985"/>
    </source>
</evidence>
<dbReference type="OrthoDB" id="194358at2759"/>
<dbReference type="InterPro" id="IPR010730">
    <property type="entry name" value="HET"/>
</dbReference>
<organism evidence="2 3">
    <name type="scientific">Fusarium torreyae</name>
    <dbReference type="NCBI Taxonomy" id="1237075"/>
    <lineage>
        <taxon>Eukaryota</taxon>
        <taxon>Fungi</taxon>
        <taxon>Dikarya</taxon>
        <taxon>Ascomycota</taxon>
        <taxon>Pezizomycotina</taxon>
        <taxon>Sordariomycetes</taxon>
        <taxon>Hypocreomycetidae</taxon>
        <taxon>Hypocreales</taxon>
        <taxon>Nectriaceae</taxon>
        <taxon>Fusarium</taxon>
    </lineage>
</organism>
<reference evidence="2" key="1">
    <citation type="submission" date="2022-09" db="EMBL/GenBank/DDBJ databases">
        <title>Fusarium specimens isolated from Avocado Roots.</title>
        <authorList>
            <person name="Stajich J."/>
            <person name="Roper C."/>
            <person name="Heimlech-Rivalta G."/>
        </authorList>
    </citation>
    <scope>NUCLEOTIDE SEQUENCE</scope>
    <source>
        <strain evidence="2">CF00136</strain>
    </source>
</reference>
<feature type="domain" description="Heterokaryon incompatibility" evidence="1">
    <location>
        <begin position="99"/>
        <end position="264"/>
    </location>
</feature>
<comment type="caution">
    <text evidence="2">The sequence shown here is derived from an EMBL/GenBank/DDBJ whole genome shotgun (WGS) entry which is preliminary data.</text>
</comment>
<dbReference type="PANTHER" id="PTHR24148:SF64">
    <property type="entry name" value="HETEROKARYON INCOMPATIBILITY DOMAIN-CONTAINING PROTEIN"/>
    <property type="match status" value="1"/>
</dbReference>
<proteinExistence type="predicted"/>
<name>A0A9W8RMH8_9HYPO</name>
<evidence type="ECO:0000313" key="3">
    <source>
        <dbReference type="Proteomes" id="UP001152049"/>
    </source>
</evidence>
<dbReference type="EMBL" id="JAOQAZ010000049">
    <property type="protein sequence ID" value="KAJ4244781.1"/>
    <property type="molecule type" value="Genomic_DNA"/>
</dbReference>
<dbReference type="Proteomes" id="UP001152049">
    <property type="component" value="Unassembled WGS sequence"/>
</dbReference>
<dbReference type="PANTHER" id="PTHR24148">
    <property type="entry name" value="ANKYRIN REPEAT DOMAIN-CONTAINING PROTEIN 39 HOMOLOG-RELATED"/>
    <property type="match status" value="1"/>
</dbReference>